<protein>
    <recommendedName>
        <fullName evidence="4">Probable tRNA pseudouridine synthase D</fullName>
        <ecNumber evidence="4">5.4.99.27</ecNumber>
    </recommendedName>
    <alternativeName>
        <fullName evidence="4">tRNA pseudouridine(13) synthase</fullName>
    </alternativeName>
    <alternativeName>
        <fullName evidence="4">tRNA pseudouridylate synthase D</fullName>
    </alternativeName>
    <alternativeName>
        <fullName evidence="4">tRNA-uridine isomerase D</fullName>
    </alternativeName>
</protein>
<dbReference type="GO" id="GO:0160150">
    <property type="term" value="F:tRNA pseudouridine(13) synthase activity"/>
    <property type="evidence" value="ECO:0007669"/>
    <property type="project" value="UniProtKB-EC"/>
</dbReference>
<keyword evidence="7" id="KW-1185">Reference proteome</keyword>
<dbReference type="PROSITE" id="PS01268">
    <property type="entry name" value="UPF0024"/>
    <property type="match status" value="1"/>
</dbReference>
<dbReference type="Gene3D" id="3.30.2350.20">
    <property type="entry name" value="TruD, catalytic domain"/>
    <property type="match status" value="1"/>
</dbReference>
<dbReference type="PROSITE" id="PS50984">
    <property type="entry name" value="TRUD"/>
    <property type="match status" value="1"/>
</dbReference>
<dbReference type="AlphaFoldDB" id="F0LL74"/>
<dbReference type="NCBIfam" id="TIGR00094">
    <property type="entry name" value="tRNA_TruD_broad"/>
    <property type="match status" value="1"/>
</dbReference>
<dbReference type="GO" id="GO:0003723">
    <property type="term" value="F:RNA binding"/>
    <property type="evidence" value="ECO:0007669"/>
    <property type="project" value="InterPro"/>
</dbReference>
<dbReference type="PANTHER" id="PTHR13326:SF21">
    <property type="entry name" value="PSEUDOURIDYLATE SYNTHASE PUS7L"/>
    <property type="match status" value="1"/>
</dbReference>
<keyword evidence="3 4" id="KW-0413">Isomerase</keyword>
<comment type="similarity">
    <text evidence="1 4">Belongs to the pseudouridine synthase TruD family.</text>
</comment>
<organism evidence="6 7">
    <name type="scientific">Thermococcus barophilus (strain DSM 11836 / MP)</name>
    <dbReference type="NCBI Taxonomy" id="391623"/>
    <lineage>
        <taxon>Archaea</taxon>
        <taxon>Methanobacteriati</taxon>
        <taxon>Methanobacteriota</taxon>
        <taxon>Thermococci</taxon>
        <taxon>Thermococcales</taxon>
        <taxon>Thermococcaceae</taxon>
        <taxon>Thermococcus</taxon>
    </lineage>
</organism>
<dbReference type="FunFam" id="3.30.70.3160:FF:000001">
    <property type="entry name" value="Probable tRNA pseudouridine synthase D"/>
    <property type="match status" value="1"/>
</dbReference>
<dbReference type="Pfam" id="PF01142">
    <property type="entry name" value="TruD"/>
    <property type="match status" value="1"/>
</dbReference>
<evidence type="ECO:0000256" key="1">
    <source>
        <dbReference type="ARBA" id="ARBA00007953"/>
    </source>
</evidence>
<dbReference type="RefSeq" id="WP_013467023.1">
    <property type="nucleotide sequence ID" value="NC_014804.1"/>
</dbReference>
<feature type="domain" description="TRUD" evidence="5">
    <location>
        <begin position="162"/>
        <end position="384"/>
    </location>
</feature>
<dbReference type="PATRIC" id="fig|391623.17.peg.750"/>
<dbReference type="EC" id="5.4.99.27" evidence="4"/>
<dbReference type="Proteomes" id="UP000007478">
    <property type="component" value="Chromosome"/>
</dbReference>
<dbReference type="Gene3D" id="3.30.70.3160">
    <property type="match status" value="1"/>
</dbReference>
<dbReference type="HAMAP" id="MF_01082">
    <property type="entry name" value="TruD"/>
    <property type="match status" value="1"/>
</dbReference>
<dbReference type="InterPro" id="IPR011760">
    <property type="entry name" value="PsdUridine_synth_TruD_insert"/>
</dbReference>
<dbReference type="Gene3D" id="1.10.1510.30">
    <property type="match status" value="1"/>
</dbReference>
<reference evidence="6 7" key="1">
    <citation type="journal article" date="2011" name="J. Bacteriol.">
        <title>Complete genome sequence of the hyperthermophilic, piezophilic, heterotrophic, and carboxydotrophic archaeon Thermococcus barophilus MP.</title>
        <authorList>
            <person name="Vannier P."/>
            <person name="Marteinsson V.T."/>
            <person name="Fridjonsson O.H."/>
            <person name="Oger P."/>
            <person name="Jebbar M."/>
        </authorList>
    </citation>
    <scope>NUCLEOTIDE SEQUENCE [LARGE SCALE GENOMIC DNA]</scope>
    <source>
        <strain evidence="7">DSM 11836 / MP</strain>
    </source>
</reference>
<dbReference type="PIRSF" id="PIRSF037016">
    <property type="entry name" value="Pseudouridin_synth_euk_prd"/>
    <property type="match status" value="1"/>
</dbReference>
<evidence type="ECO:0000256" key="2">
    <source>
        <dbReference type="ARBA" id="ARBA00022694"/>
    </source>
</evidence>
<dbReference type="GO" id="GO:0031119">
    <property type="term" value="P:tRNA pseudouridine synthesis"/>
    <property type="evidence" value="ECO:0007669"/>
    <property type="project" value="UniProtKB-UniRule"/>
</dbReference>
<dbReference type="HOGENOM" id="CLU_005281_4_1_2"/>
<gene>
    <name evidence="4" type="primary">truD</name>
    <name evidence="6" type="ordered locus">TERMP_00748</name>
</gene>
<evidence type="ECO:0000256" key="3">
    <source>
        <dbReference type="ARBA" id="ARBA00023235"/>
    </source>
</evidence>
<evidence type="ECO:0000313" key="7">
    <source>
        <dbReference type="Proteomes" id="UP000007478"/>
    </source>
</evidence>
<comment type="function">
    <text evidence="4">Could be responsible for synthesis of pseudouridine from uracil-13 in transfer RNAs.</text>
</comment>
<dbReference type="PANTHER" id="PTHR13326">
    <property type="entry name" value="TRNA PSEUDOURIDINE SYNTHASE D"/>
    <property type="match status" value="1"/>
</dbReference>
<dbReference type="InterPro" id="IPR020103">
    <property type="entry name" value="PsdUridine_synth_cat_dom_sf"/>
</dbReference>
<name>F0LL74_THEBM</name>
<proteinExistence type="inferred from homology"/>
<evidence type="ECO:0000256" key="4">
    <source>
        <dbReference type="HAMAP-Rule" id="MF_01082"/>
    </source>
</evidence>
<sequence>MDYKEFFRQFKHLSETPGIGGKIKQRPEDFIVVEIVPKRLISEGHCLIYKLKKKNWETMAAVKEIAKRIGIHYKEIGFAGTKDRHALTVQYISICDTSLKEKLDSLKIQDIKLEFVGYGKALKLGMLIGNKFEIVIREPNLPIEEAFERTKEIIAELKSKGGFPNYFGYQRFGEKRVVNHEIGKLLLKGQFEDAAIKFLGEYTGEMEGDEARKNFLETKNIEKALEEFPKFLRYERAMLYRYKETKSWKKAFAVLPRPILRIFIHSYQSYLFNKVLSRRIEEGLPLNEALVGDIVCQIKHGIPLRSKTFKVTRGTLRLVNEKIKKGEAMVTGPIFGFASRLADGEMGKIEREILEDEGINLKEFKMKSLKILAEPGGRRELLIKPLEFKYKALPEENAMVFKFFLPKGVYATSVLREIMKDH</sequence>
<dbReference type="EMBL" id="CP002372">
    <property type="protein sequence ID" value="ADT83725.1"/>
    <property type="molecule type" value="Genomic_DNA"/>
</dbReference>
<evidence type="ECO:0000313" key="6">
    <source>
        <dbReference type="EMBL" id="ADT83725.1"/>
    </source>
</evidence>
<dbReference type="InterPro" id="IPR020119">
    <property type="entry name" value="PsdUridine_synth_TruD_CS"/>
</dbReference>
<comment type="catalytic activity">
    <reaction evidence="4">
        <text>uridine(13) in tRNA = pseudouridine(13) in tRNA</text>
        <dbReference type="Rhea" id="RHEA:42540"/>
        <dbReference type="Rhea" id="RHEA-COMP:10105"/>
        <dbReference type="Rhea" id="RHEA-COMP:10106"/>
        <dbReference type="ChEBI" id="CHEBI:65314"/>
        <dbReference type="ChEBI" id="CHEBI:65315"/>
        <dbReference type="EC" id="5.4.99.27"/>
    </reaction>
</comment>
<feature type="active site" description="Nucleophile" evidence="4">
    <location>
        <position position="83"/>
    </location>
</feature>
<accession>F0LL74</accession>
<dbReference type="OrthoDB" id="1798at2157"/>
<keyword evidence="2 4" id="KW-0819">tRNA processing</keyword>
<dbReference type="InterPro" id="IPR042214">
    <property type="entry name" value="TruD_catalytic"/>
</dbReference>
<dbReference type="InterPro" id="IPR001656">
    <property type="entry name" value="PsdUridine_synth_TruD"/>
</dbReference>
<dbReference type="KEGG" id="tba:TERMP_00748"/>
<dbReference type="eggNOG" id="arCOG04252">
    <property type="taxonomic scope" value="Archaea"/>
</dbReference>
<dbReference type="SUPFAM" id="SSF55120">
    <property type="entry name" value="Pseudouridine synthase"/>
    <property type="match status" value="1"/>
</dbReference>
<evidence type="ECO:0000259" key="5">
    <source>
        <dbReference type="PROSITE" id="PS50984"/>
    </source>
</evidence>
<dbReference type="GeneID" id="10041066"/>